<dbReference type="Proteomes" id="UP000016511">
    <property type="component" value="Unassembled WGS sequence"/>
</dbReference>
<evidence type="ECO:0000313" key="1">
    <source>
        <dbReference type="EMBL" id="ERI09286.1"/>
    </source>
</evidence>
<sequence>MQTTGKKRLYPVLFPGLICPKIKSLVHIHYMTEKPAKSLAGF</sequence>
<dbReference type="AlphaFoldDB" id="U1YEV2"/>
<dbReference type="PATRIC" id="fig|649747.3.peg.2314"/>
<dbReference type="EMBL" id="AWSJ01000160">
    <property type="protein sequence ID" value="ERI09286.1"/>
    <property type="molecule type" value="Genomic_DNA"/>
</dbReference>
<organism evidence="1 2">
    <name type="scientific">Aneurinibacillus aneurinilyticus ATCC 12856</name>
    <dbReference type="NCBI Taxonomy" id="649747"/>
    <lineage>
        <taxon>Bacteria</taxon>
        <taxon>Bacillati</taxon>
        <taxon>Bacillota</taxon>
        <taxon>Bacilli</taxon>
        <taxon>Bacillales</taxon>
        <taxon>Paenibacillaceae</taxon>
        <taxon>Aneurinibacillus group</taxon>
        <taxon>Aneurinibacillus</taxon>
    </lineage>
</organism>
<evidence type="ECO:0000313" key="2">
    <source>
        <dbReference type="Proteomes" id="UP000016511"/>
    </source>
</evidence>
<accession>U1YEV2</accession>
<gene>
    <name evidence="1" type="ORF">HMPREF0083_02565</name>
</gene>
<proteinExistence type="predicted"/>
<protein>
    <submittedName>
        <fullName evidence="1">Uncharacterized protein</fullName>
    </submittedName>
</protein>
<keyword evidence="2" id="KW-1185">Reference proteome</keyword>
<comment type="caution">
    <text evidence="1">The sequence shown here is derived from an EMBL/GenBank/DDBJ whole genome shotgun (WGS) entry which is preliminary data.</text>
</comment>
<name>U1YEV2_ANEAE</name>
<reference evidence="1 2" key="1">
    <citation type="submission" date="2013-08" db="EMBL/GenBank/DDBJ databases">
        <authorList>
            <person name="Weinstock G."/>
            <person name="Sodergren E."/>
            <person name="Wylie T."/>
            <person name="Fulton L."/>
            <person name="Fulton R."/>
            <person name="Fronick C."/>
            <person name="O'Laughlin M."/>
            <person name="Godfrey J."/>
            <person name="Miner T."/>
            <person name="Herter B."/>
            <person name="Appelbaum E."/>
            <person name="Cordes M."/>
            <person name="Lek S."/>
            <person name="Wollam A."/>
            <person name="Pepin K.H."/>
            <person name="Palsikar V.B."/>
            <person name="Mitreva M."/>
            <person name="Wilson R.K."/>
        </authorList>
    </citation>
    <scope>NUCLEOTIDE SEQUENCE [LARGE SCALE GENOMIC DNA]</scope>
    <source>
        <strain evidence="1 2">ATCC 12856</strain>
    </source>
</reference>
<dbReference type="HOGENOM" id="CLU_3246441_0_0_9"/>